<dbReference type="RefSeq" id="WP_204204252.1">
    <property type="nucleotide sequence ID" value="NZ_JAFELM010000036.1"/>
</dbReference>
<feature type="domain" description="Aerobactin siderophore biosynthesis IucA/IucC-like C-terminal" evidence="1">
    <location>
        <begin position="63"/>
        <end position="186"/>
    </location>
</feature>
<evidence type="ECO:0000259" key="2">
    <source>
        <dbReference type="Pfam" id="PF11575"/>
    </source>
</evidence>
<dbReference type="InterPro" id="IPR022770">
    <property type="entry name" value="IucA/IucC-like_C"/>
</dbReference>
<evidence type="ECO:0000313" key="4">
    <source>
        <dbReference type="Proteomes" id="UP001518925"/>
    </source>
</evidence>
<sequence length="257" mass="30071">MAKNQLQPHELERLVQSFRITLEQSNDPLSFPSKNLLSTEFVSELIEQLKGVYNVREHYVIASQFMKRYAFMVVVPYFYSLSMWNKQLDMDIEKVTFQSKMEDGAWLPRLQLQTIDVTMSDPNDRAEWLRTSLKKLFKQHLDQVIKVLAPTGKISRQVLWENTAIYIFWIYEIMFKENTSEQVKQDLEFLLNADGSMFGDYTYNPIAKFYSEKKSNEEVRTRKTCCFYDRLPGVKGRCSTCPVTCKIPDEEGDGICG</sequence>
<proteinExistence type="predicted"/>
<gene>
    <name evidence="3" type="primary">fhuF</name>
    <name evidence="3" type="ORF">JR050_14675</name>
</gene>
<keyword evidence="4" id="KW-1185">Reference proteome</keyword>
<protein>
    <submittedName>
        <fullName evidence="3">Siderophore-iron reductase FhuF</fullName>
    </submittedName>
</protein>
<dbReference type="InterPro" id="IPR008090">
    <property type="entry name" value="Fe_iron_reduct"/>
</dbReference>
<dbReference type="Pfam" id="PF11575">
    <property type="entry name" value="FhuF_C"/>
    <property type="match status" value="1"/>
</dbReference>
<feature type="domain" description="Ferric siderophore reductase C-terminal" evidence="2">
    <location>
        <begin position="222"/>
        <end position="242"/>
    </location>
</feature>
<dbReference type="Pfam" id="PF06276">
    <property type="entry name" value="FhuF"/>
    <property type="match status" value="1"/>
</dbReference>
<dbReference type="NCBIfam" id="TIGR03951">
    <property type="entry name" value="Fe_III_red_FhuF"/>
    <property type="match status" value="1"/>
</dbReference>
<accession>A0ABS2DN54</accession>
<dbReference type="EMBL" id="JAFELM010000036">
    <property type="protein sequence ID" value="MBM6618911.1"/>
    <property type="molecule type" value="Genomic_DNA"/>
</dbReference>
<organism evidence="3 4">
    <name type="scientific">Bacillus suaedaesalsae</name>
    <dbReference type="NCBI Taxonomy" id="2810349"/>
    <lineage>
        <taxon>Bacteria</taxon>
        <taxon>Bacillati</taxon>
        <taxon>Bacillota</taxon>
        <taxon>Bacilli</taxon>
        <taxon>Bacillales</taxon>
        <taxon>Bacillaceae</taxon>
        <taxon>Bacillus</taxon>
    </lineage>
</organism>
<reference evidence="3 4" key="1">
    <citation type="submission" date="2021-02" db="EMBL/GenBank/DDBJ databases">
        <title>Bacillus sp. RD4P76, an endophyte from a halophyte.</title>
        <authorList>
            <person name="Sun J.-Q."/>
        </authorList>
    </citation>
    <scope>NUCLEOTIDE SEQUENCE [LARGE SCALE GENOMIC DNA]</scope>
    <source>
        <strain evidence="3 4">RD4P76</strain>
    </source>
</reference>
<comment type="caution">
    <text evidence="3">The sequence shown here is derived from an EMBL/GenBank/DDBJ whole genome shotgun (WGS) entry which is preliminary data.</text>
</comment>
<dbReference type="Proteomes" id="UP001518925">
    <property type="component" value="Unassembled WGS sequence"/>
</dbReference>
<name>A0ABS2DN54_9BACI</name>
<dbReference type="InterPro" id="IPR024726">
    <property type="entry name" value="FhuF_C"/>
</dbReference>
<evidence type="ECO:0000313" key="3">
    <source>
        <dbReference type="EMBL" id="MBM6618911.1"/>
    </source>
</evidence>
<evidence type="ECO:0000259" key="1">
    <source>
        <dbReference type="Pfam" id="PF06276"/>
    </source>
</evidence>